<dbReference type="InterPro" id="IPR018247">
    <property type="entry name" value="EF_Hand_1_Ca_BS"/>
</dbReference>
<dbReference type="SUPFAM" id="SSF50630">
    <property type="entry name" value="Acid proteases"/>
    <property type="match status" value="1"/>
</dbReference>
<feature type="disulfide bond" evidence="8">
    <location>
        <begin position="626"/>
        <end position="631"/>
    </location>
</feature>
<dbReference type="InterPro" id="IPR007484">
    <property type="entry name" value="Peptidase_M28"/>
</dbReference>
<keyword evidence="6 9" id="KW-0378">Hydrolase</keyword>
<dbReference type="InterPro" id="IPR033121">
    <property type="entry name" value="PEPTIDASE_A1"/>
</dbReference>
<keyword evidence="4 10" id="KW-0732">Signal</keyword>
<dbReference type="FunFam" id="2.40.70.10:FF:000115">
    <property type="entry name" value="Lysosomal aspartic protease"/>
    <property type="match status" value="1"/>
</dbReference>
<feature type="signal peptide" evidence="10">
    <location>
        <begin position="1"/>
        <end position="18"/>
    </location>
</feature>
<gene>
    <name evidence="13" type="ORF">KVV02_004553</name>
</gene>
<dbReference type="GO" id="GO:0004190">
    <property type="term" value="F:aspartic-type endopeptidase activity"/>
    <property type="evidence" value="ECO:0007669"/>
    <property type="project" value="UniProtKB-KW"/>
</dbReference>
<feature type="region of interest" description="Disordered" evidence="11">
    <location>
        <begin position="499"/>
        <end position="519"/>
    </location>
</feature>
<evidence type="ECO:0000256" key="8">
    <source>
        <dbReference type="PIRSR" id="PIRSR601461-2"/>
    </source>
</evidence>
<dbReference type="Pfam" id="PF04389">
    <property type="entry name" value="Peptidase_M28"/>
    <property type="match status" value="1"/>
</dbReference>
<evidence type="ECO:0000259" key="12">
    <source>
        <dbReference type="PROSITE" id="PS51767"/>
    </source>
</evidence>
<evidence type="ECO:0000313" key="13">
    <source>
        <dbReference type="EMBL" id="KAG9319598.1"/>
    </source>
</evidence>
<dbReference type="PROSITE" id="PS00141">
    <property type="entry name" value="ASP_PROTEASE"/>
    <property type="match status" value="2"/>
</dbReference>
<keyword evidence="10" id="KW-0479">Metal-binding</keyword>
<organism evidence="13 14">
    <name type="scientific">Mortierella alpina</name>
    <name type="common">Oleaginous fungus</name>
    <name type="synonym">Mortierella renispora</name>
    <dbReference type="NCBI Taxonomy" id="64518"/>
    <lineage>
        <taxon>Eukaryota</taxon>
        <taxon>Fungi</taxon>
        <taxon>Fungi incertae sedis</taxon>
        <taxon>Mucoromycota</taxon>
        <taxon>Mortierellomycotina</taxon>
        <taxon>Mortierellomycetes</taxon>
        <taxon>Mortierellales</taxon>
        <taxon>Mortierellaceae</taxon>
        <taxon>Mortierella</taxon>
    </lineage>
</organism>
<reference evidence="13" key="1">
    <citation type="submission" date="2021-07" db="EMBL/GenBank/DDBJ databases">
        <title>Draft genome of Mortierella alpina, strain LL118, isolated from an aspen leaf litter sample.</title>
        <authorList>
            <person name="Yang S."/>
            <person name="Vinatzer B.A."/>
        </authorList>
    </citation>
    <scope>NUCLEOTIDE SEQUENCE</scope>
    <source>
        <strain evidence="13">LL118</strain>
    </source>
</reference>
<comment type="caution">
    <text evidence="13">The sequence shown here is derived from an EMBL/GenBank/DDBJ whole genome shotgun (WGS) entry which is preliminary data.</text>
</comment>
<feature type="active site" evidence="7">
    <location>
        <position position="803"/>
    </location>
</feature>
<evidence type="ECO:0000256" key="5">
    <source>
        <dbReference type="ARBA" id="ARBA00022750"/>
    </source>
</evidence>
<evidence type="ECO:0000256" key="3">
    <source>
        <dbReference type="ARBA" id="ARBA00022670"/>
    </source>
</evidence>
<protein>
    <recommendedName>
        <fullName evidence="10">Peptide hydrolase</fullName>
        <ecNumber evidence="10">3.4.-.-</ecNumber>
    </recommendedName>
</protein>
<evidence type="ECO:0000256" key="6">
    <source>
        <dbReference type="ARBA" id="ARBA00022801"/>
    </source>
</evidence>
<dbReference type="GO" id="GO:0006508">
    <property type="term" value="P:proteolysis"/>
    <property type="evidence" value="ECO:0007669"/>
    <property type="project" value="UniProtKB-KW"/>
</dbReference>
<dbReference type="Proteomes" id="UP000717515">
    <property type="component" value="Unassembled WGS sequence"/>
</dbReference>
<keyword evidence="8" id="KW-1015">Disulfide bond</keyword>
<dbReference type="InterPro" id="IPR021109">
    <property type="entry name" value="Peptidase_aspartic_dom_sf"/>
</dbReference>
<feature type="active site" evidence="7">
    <location>
        <position position="613"/>
    </location>
</feature>
<dbReference type="SUPFAM" id="SSF53187">
    <property type="entry name" value="Zn-dependent exopeptidases"/>
    <property type="match status" value="1"/>
</dbReference>
<evidence type="ECO:0000256" key="2">
    <source>
        <dbReference type="ARBA" id="ARBA00007447"/>
    </source>
</evidence>
<dbReference type="AlphaFoldDB" id="A0A9P8CTX1"/>
<dbReference type="Pfam" id="PF00026">
    <property type="entry name" value="Asp"/>
    <property type="match status" value="1"/>
</dbReference>
<dbReference type="EC" id="3.4.-.-" evidence="10"/>
<name>A0A9P8CTX1_MORAP</name>
<evidence type="ECO:0000256" key="1">
    <source>
        <dbReference type="ARBA" id="ARBA00001130"/>
    </source>
</evidence>
<dbReference type="PROSITE" id="PS51767">
    <property type="entry name" value="PEPTIDASE_A1"/>
    <property type="match status" value="1"/>
</dbReference>
<dbReference type="Gene3D" id="2.40.70.10">
    <property type="entry name" value="Acid Proteases"/>
    <property type="match status" value="2"/>
</dbReference>
<dbReference type="Gene3D" id="3.40.630.10">
    <property type="entry name" value="Zn peptidases"/>
    <property type="match status" value="2"/>
</dbReference>
<dbReference type="InterPro" id="IPR034164">
    <property type="entry name" value="Pepsin-like_dom"/>
</dbReference>
<dbReference type="PRINTS" id="PR00792">
    <property type="entry name" value="PEPSIN"/>
</dbReference>
<dbReference type="InterPro" id="IPR001969">
    <property type="entry name" value="Aspartic_peptidase_AS"/>
</dbReference>
<sequence>MVKLQTLAVLSLASVALAAPSWWDQWTLTNSRVHNTDRFNNAPTEEKRLVQTGDDKAPFWATEEQRMQMLRDKVGYMDITDHQGFHRRLHTQVKKALPMAAVHQDKFDWYVDELSTANMKVALTKFTSFRTRYYKSEHGVASAKWLHKQISDLIENSNGVSDISLRKFKHENWDQFSIIGTVKRFFFNSPISIVSIHLSLTLSFSLSLSVRISLPSPSISFPANTDVYYFKKQNRIGDFPARFEGRDDSLANAPVIVGAHQDSINAWFPSLARSPGADDDGSGTVTILEVFRALINVGFRPLRPVEFHWYSAEEAGLLGSQDIAEDYDQKGVDVLAMIQNDMTGYVGTRFAENFGVVTDHVDEELTELVKIYAKEYGDIVVRETQCGYACSDHASWTKYGYRSAFAIEGDFSDISPYIHGEDDTVEHISFDHMKQFAKLSLGFAIELGNHGHHSEALVEEYEPCLLISVDQRPGVNLRSSQVRAHYESRAAFMSKLHSLRGQSTPGDPPPSTAPSATTSVAAHNNTTEASIAPAAAKRALPQPLSPPVPDNTKDPYPLASTTSFLDSVDQELSGLHKRALVGVAPVRGDLLDKQWVAAMMIGSSQQEFSVIFDTGSSDLWVPSSNCFSQACLSLRRFNPSKSSTFQSLNQLWSINYADSLSVSGTIGVDDVTIAGIKISKQTFGPASVVYGSQTALEFDGMLGLAFDSNSEIGAATPVTNMMLQGQLDEPVVSVWLNKASNQDKSLSNGGQFIFGGVDDSLFTGAITYLQVTSADDWQVTVDEVHIGRKELPLSSSSAKAIVDTGSSYILFPDYLAVAFHREIPNSRYDDKLGWQIPCALANSRTVGDLTFTLGGEKFSVPLSDIVILTSEYKGYCLSIIDSWKEVDGHSSQSGILLGDLFIKNQYVVFDYGKRRIGFAQKVDTAPGGIGLNAKGAGASIRLWKKDVSLQQQPGQMIVIMAMTILAMLF</sequence>
<comment type="similarity">
    <text evidence="2 9">Belongs to the peptidase A1 family.</text>
</comment>
<accession>A0A9P8CTX1</accession>
<feature type="chain" id="PRO_5040539237" description="Peptide hydrolase" evidence="10">
    <location>
        <begin position="19"/>
        <end position="969"/>
    </location>
</feature>
<evidence type="ECO:0000256" key="11">
    <source>
        <dbReference type="SAM" id="MobiDB-lite"/>
    </source>
</evidence>
<dbReference type="PANTHER" id="PTHR47966:SF51">
    <property type="entry name" value="BETA-SITE APP-CLEAVING ENZYME, ISOFORM A-RELATED"/>
    <property type="match status" value="1"/>
</dbReference>
<dbReference type="PROSITE" id="PS00018">
    <property type="entry name" value="EF_HAND_1"/>
    <property type="match status" value="1"/>
</dbReference>
<feature type="domain" description="Peptidase A1" evidence="12">
    <location>
        <begin position="595"/>
        <end position="919"/>
    </location>
</feature>
<proteinExistence type="inferred from homology"/>
<dbReference type="EMBL" id="JAIFTL010000414">
    <property type="protein sequence ID" value="KAG9319598.1"/>
    <property type="molecule type" value="Genomic_DNA"/>
</dbReference>
<evidence type="ECO:0000256" key="7">
    <source>
        <dbReference type="PIRSR" id="PIRSR601461-1"/>
    </source>
</evidence>
<keyword evidence="3 9" id="KW-0645">Protease</keyword>
<evidence type="ECO:0000256" key="10">
    <source>
        <dbReference type="RuleBase" id="RU361240"/>
    </source>
</evidence>
<keyword evidence="5 9" id="KW-0064">Aspartyl protease</keyword>
<evidence type="ECO:0000256" key="4">
    <source>
        <dbReference type="ARBA" id="ARBA00022729"/>
    </source>
</evidence>
<evidence type="ECO:0000256" key="9">
    <source>
        <dbReference type="RuleBase" id="RU000454"/>
    </source>
</evidence>
<keyword evidence="10" id="KW-0862">Zinc</keyword>
<comment type="similarity">
    <text evidence="10">Belongs to the peptidase M28 family.</text>
</comment>
<dbReference type="PANTHER" id="PTHR47966">
    <property type="entry name" value="BETA-SITE APP-CLEAVING ENZYME, ISOFORM A-RELATED"/>
    <property type="match status" value="1"/>
</dbReference>
<dbReference type="CDD" id="cd05471">
    <property type="entry name" value="pepsin_like"/>
    <property type="match status" value="1"/>
</dbReference>
<dbReference type="InterPro" id="IPR001461">
    <property type="entry name" value="Aspartic_peptidase_A1"/>
</dbReference>
<dbReference type="GO" id="GO:0046872">
    <property type="term" value="F:metal ion binding"/>
    <property type="evidence" value="ECO:0007669"/>
    <property type="project" value="UniProtKB-KW"/>
</dbReference>
<comment type="catalytic activity">
    <reaction evidence="1">
        <text>Hydrolysis of proteins with broad specificity similar to that of pepsin A, preferring hydrophobic residues at P1 and P1'. Clots milk and activates trypsinogen. Does not cleave 4-Gln-|-His-5, but does cleave 10-His-|-Leu-11 and 12-Val-|-Glu-13 in B chain of insulin.</text>
        <dbReference type="EC" id="3.4.23.21"/>
    </reaction>
</comment>
<evidence type="ECO:0000313" key="14">
    <source>
        <dbReference type="Proteomes" id="UP000717515"/>
    </source>
</evidence>